<evidence type="ECO:0000313" key="2">
    <source>
        <dbReference type="Proteomes" id="UP001219518"/>
    </source>
</evidence>
<proteinExistence type="predicted"/>
<name>A0AAE1LMQ7_9NEOP</name>
<keyword evidence="2" id="KW-1185">Reference proteome</keyword>
<dbReference type="AlphaFoldDB" id="A0AAE1LMQ7"/>
<comment type="caution">
    <text evidence="1">The sequence shown here is derived from an EMBL/GenBank/DDBJ whole genome shotgun (WGS) entry which is preliminary data.</text>
</comment>
<sequence>MRILLTGYMEVYSHVQHGVSFNGGHPLIPSLGLNNFFVFRVRWKFVYFTSGWYPIFFFIIHDFCSNRRPECKLDNGMCTIPLRSRFRHGNRLYDDIDIAVSERYRFDKRFLTGELSTAAYHAATSGLVTLGEARALLMLMRVADNTPALRCRGVGRLSLPGSSHAVRQYYSVINTFRNKMQRVHAPSPSQLSIL</sequence>
<organism evidence="1 2">
    <name type="scientific">Frankliniella fusca</name>
    <dbReference type="NCBI Taxonomy" id="407009"/>
    <lineage>
        <taxon>Eukaryota</taxon>
        <taxon>Metazoa</taxon>
        <taxon>Ecdysozoa</taxon>
        <taxon>Arthropoda</taxon>
        <taxon>Hexapoda</taxon>
        <taxon>Insecta</taxon>
        <taxon>Pterygota</taxon>
        <taxon>Neoptera</taxon>
        <taxon>Paraneoptera</taxon>
        <taxon>Thysanoptera</taxon>
        <taxon>Terebrantia</taxon>
        <taxon>Thripoidea</taxon>
        <taxon>Thripidae</taxon>
        <taxon>Frankliniella</taxon>
    </lineage>
</organism>
<dbReference type="Proteomes" id="UP001219518">
    <property type="component" value="Unassembled WGS sequence"/>
</dbReference>
<reference evidence="1" key="1">
    <citation type="submission" date="2021-07" db="EMBL/GenBank/DDBJ databases">
        <authorList>
            <person name="Catto M.A."/>
            <person name="Jacobson A."/>
            <person name="Kennedy G."/>
            <person name="Labadie P."/>
            <person name="Hunt B.G."/>
            <person name="Srinivasan R."/>
        </authorList>
    </citation>
    <scope>NUCLEOTIDE SEQUENCE</scope>
    <source>
        <strain evidence="1">PL_HMW_Pooled</strain>
        <tissue evidence="1">Head</tissue>
    </source>
</reference>
<dbReference type="EMBL" id="JAHWGI010001215">
    <property type="protein sequence ID" value="KAK3925115.1"/>
    <property type="molecule type" value="Genomic_DNA"/>
</dbReference>
<protein>
    <submittedName>
        <fullName evidence="1">Glucosamine-6-phosphate deaminase</fullName>
    </submittedName>
</protein>
<evidence type="ECO:0000313" key="1">
    <source>
        <dbReference type="EMBL" id="KAK3925115.1"/>
    </source>
</evidence>
<reference evidence="1" key="2">
    <citation type="journal article" date="2023" name="BMC Genomics">
        <title>Pest status, molecular evolution, and epigenetic factors derived from the genome assembly of Frankliniella fusca, a thysanopteran phytovirus vector.</title>
        <authorList>
            <person name="Catto M.A."/>
            <person name="Labadie P.E."/>
            <person name="Jacobson A.L."/>
            <person name="Kennedy G.G."/>
            <person name="Srinivasan R."/>
            <person name="Hunt B.G."/>
        </authorList>
    </citation>
    <scope>NUCLEOTIDE SEQUENCE</scope>
    <source>
        <strain evidence="1">PL_HMW_Pooled</strain>
    </source>
</reference>
<gene>
    <name evidence="1" type="ORF">KUF71_013384</name>
</gene>
<accession>A0AAE1LMQ7</accession>